<reference evidence="1 2" key="1">
    <citation type="submission" date="2018-06" db="EMBL/GenBank/DDBJ databases">
        <title>Rhizobium wuzhouense sp. nov., isolated from roots of Oryza officinalis.</title>
        <authorList>
            <person name="Yuan T."/>
        </authorList>
    </citation>
    <scope>NUCLEOTIDE SEQUENCE [LARGE SCALE GENOMIC DNA]</scope>
    <source>
        <strain evidence="1 2">W44</strain>
    </source>
</reference>
<evidence type="ECO:0000313" key="2">
    <source>
        <dbReference type="Proteomes" id="UP000247536"/>
    </source>
</evidence>
<organism evidence="1 2">
    <name type="scientific">Rhizobium wuzhouense</name>
    <dbReference type="NCBI Taxonomy" id="1986026"/>
    <lineage>
        <taxon>Bacteria</taxon>
        <taxon>Pseudomonadati</taxon>
        <taxon>Pseudomonadota</taxon>
        <taxon>Alphaproteobacteria</taxon>
        <taxon>Hyphomicrobiales</taxon>
        <taxon>Rhizobiaceae</taxon>
        <taxon>Rhizobium/Agrobacterium group</taxon>
        <taxon>Rhizobium</taxon>
    </lineage>
</organism>
<evidence type="ECO:0000313" key="1">
    <source>
        <dbReference type="EMBL" id="PYB69715.1"/>
    </source>
</evidence>
<gene>
    <name evidence="1" type="ORF">DMY87_23565</name>
</gene>
<accession>A0ABX5NK94</accession>
<sequence>MGEFLFGGIMAYIASEGGGVNPRRSGKSGRVEVLGETAGLCGGFNPLCPAGHLPLKGGDRMGRAA</sequence>
<comment type="caution">
    <text evidence="1">The sequence shown here is derived from an EMBL/GenBank/DDBJ whole genome shotgun (WGS) entry which is preliminary data.</text>
</comment>
<protein>
    <recommendedName>
        <fullName evidence="3">Lytic murein transglycosylase</fullName>
    </recommendedName>
</protein>
<keyword evidence="2" id="KW-1185">Reference proteome</keyword>
<dbReference type="Proteomes" id="UP000247536">
    <property type="component" value="Unassembled WGS sequence"/>
</dbReference>
<name>A0ABX5NK94_9HYPH</name>
<evidence type="ECO:0008006" key="3">
    <source>
        <dbReference type="Google" id="ProtNLM"/>
    </source>
</evidence>
<proteinExistence type="predicted"/>
<dbReference type="EMBL" id="QJRY01000014">
    <property type="protein sequence ID" value="PYB69715.1"/>
    <property type="molecule type" value="Genomic_DNA"/>
</dbReference>